<comment type="similarity">
    <text evidence="1">Belongs to the protein kinase superfamily. TKL Ser/Thr protein kinase family. ROCO subfamily.</text>
</comment>
<accession>A0AAD5VF68</accession>
<dbReference type="InterPro" id="IPR056884">
    <property type="entry name" value="NPHP3-like_N"/>
</dbReference>
<dbReference type="Gene3D" id="3.40.50.300">
    <property type="entry name" value="P-loop containing nucleotide triphosphate hydrolases"/>
    <property type="match status" value="1"/>
</dbReference>
<dbReference type="PROSITE" id="PS00108">
    <property type="entry name" value="PROTEIN_KINASE_ST"/>
    <property type="match status" value="1"/>
</dbReference>
<dbReference type="SMART" id="SM00220">
    <property type="entry name" value="S_TKc"/>
    <property type="match status" value="1"/>
</dbReference>
<dbReference type="Gene3D" id="1.10.510.10">
    <property type="entry name" value="Transferase(Phosphotransferase) domain 1"/>
    <property type="match status" value="1"/>
</dbReference>
<name>A0AAD5VF68_9AGAR</name>
<dbReference type="GO" id="GO:0005524">
    <property type="term" value="F:ATP binding"/>
    <property type="evidence" value="ECO:0007669"/>
    <property type="project" value="InterPro"/>
</dbReference>
<evidence type="ECO:0000313" key="5">
    <source>
        <dbReference type="EMBL" id="KAJ3553050.1"/>
    </source>
</evidence>
<dbReference type="EMBL" id="JANIEX010001966">
    <property type="protein sequence ID" value="KAJ3553050.1"/>
    <property type="molecule type" value="Genomic_DNA"/>
</dbReference>
<dbReference type="CDD" id="cd14014">
    <property type="entry name" value="STKc_PknB_like"/>
    <property type="match status" value="1"/>
</dbReference>
<dbReference type="InterPro" id="IPR011009">
    <property type="entry name" value="Kinase-like_dom_sf"/>
</dbReference>
<feature type="domain" description="Protein kinase" evidence="4">
    <location>
        <begin position="674"/>
        <end position="954"/>
    </location>
</feature>
<dbReference type="InterPro" id="IPR008271">
    <property type="entry name" value="Ser/Thr_kinase_AS"/>
</dbReference>
<dbReference type="Pfam" id="PF24883">
    <property type="entry name" value="NPHP3_N"/>
    <property type="match status" value="1"/>
</dbReference>
<dbReference type="PROSITE" id="PS50011">
    <property type="entry name" value="PROTEIN_KINASE_DOM"/>
    <property type="match status" value="1"/>
</dbReference>
<feature type="region of interest" description="Disordered" evidence="3">
    <location>
        <begin position="1"/>
        <end position="20"/>
    </location>
</feature>
<dbReference type="Proteomes" id="UP001213000">
    <property type="component" value="Unassembled WGS sequence"/>
</dbReference>
<evidence type="ECO:0000256" key="1">
    <source>
        <dbReference type="ARBA" id="ARBA00008171"/>
    </source>
</evidence>
<dbReference type="SUPFAM" id="SSF56112">
    <property type="entry name" value="Protein kinase-like (PK-like)"/>
    <property type="match status" value="1"/>
</dbReference>
<proteinExistence type="inferred from homology"/>
<keyword evidence="2" id="KW-0677">Repeat</keyword>
<sequence>MGRQGRRQPNGGSTSGILSRESFFAVSEATPTPFLTETPPSPSGRAYVTFSHRVFTTNSEFEARENADAMTKLASKGTPSALLDAKDRYDAPRCTQNTRMSFRRQIIEWGTSNEDQRCLLWLYGAAAVGKSTIAQTVAETFKGMGILGSVFFFSPSNDCSNIDLVIPTLALQLATLFPAYQSVLAQRLRGDPMILDKNRRIIFKELIVDPFKELMPSRPLIMLLDGLDHCNDRKAQSEFVEMITEYARESEGLPLRWIICSRLEHHLMNTFMKCGTICQHIQVDIEDEEAKQDVIQMLTSGFEEIRKRYQGDLEEDSSTYGDVLQVAQTEQHANLAQGSDMLGEVDEWPQKDQFRLIADKSSGFLMHAACILEFIADDKRDPQSQLQDCLRFLVNPLTWECPCPLSSLDLLYHQILSDLNPSLRGTALRILHMWAVAYNHSGLDITIKTILDDLQINRRTFFRSVQGLHSVMRIPSVSAKAELGEKLQAYHNSFRDFLLDPRRSGEFSVQGAVELSRVFPSETPEPSELPEHPPLDSETDAQRDQQAMSSHLDYDKAEIADNLRLTLESTGSSSTNNTAFFTAASTLNTVIDAKALMTERLQQLWSKLLREKSRREAVLRLRDDEAQSLIDFCDSALVEWTGITQWLRKHMTITLYELCRINNRYPQCFILDDIYLDTSEDGGGFSDVFKGHQGSTDEALCLKIIRLYQRSDVEAMLKAYVKEAIIWGQLRHPAILPLYGVFYMDREKKKVCLVSPWMKNGNLVRYLSDNPAAPRGPLIYDIAVGIQYLQSANLVHGDLKGLNVLVNDAGRACITDFGLSSLRTDSTLSRAFGASTIRGCSYRWASPELVDGKRPTMASDIWAFGCVCYEVLSGQYPFSECHADPEIILKLIRGTLPATKPLDLSQMEEALWNLILRCWAIEPQRRPTCQEIIRALDDIDGIKREPDGKTHDLLEHSRQRFIEASRKCLDIVDLVKTEQILLSVSKPAFNMTSEAR</sequence>
<evidence type="ECO:0000256" key="3">
    <source>
        <dbReference type="SAM" id="MobiDB-lite"/>
    </source>
</evidence>
<dbReference type="Pfam" id="PF07714">
    <property type="entry name" value="PK_Tyr_Ser-Thr"/>
    <property type="match status" value="1"/>
</dbReference>
<dbReference type="InterPro" id="IPR051681">
    <property type="entry name" value="Ser/Thr_Kinases-Pseudokinases"/>
</dbReference>
<dbReference type="GO" id="GO:0004674">
    <property type="term" value="F:protein serine/threonine kinase activity"/>
    <property type="evidence" value="ECO:0007669"/>
    <property type="project" value="TreeGrafter"/>
</dbReference>
<evidence type="ECO:0000256" key="2">
    <source>
        <dbReference type="ARBA" id="ARBA00022737"/>
    </source>
</evidence>
<feature type="region of interest" description="Disordered" evidence="3">
    <location>
        <begin position="518"/>
        <end position="550"/>
    </location>
</feature>
<dbReference type="SUPFAM" id="SSF52540">
    <property type="entry name" value="P-loop containing nucleoside triphosphate hydrolases"/>
    <property type="match status" value="1"/>
</dbReference>
<reference evidence="5" key="1">
    <citation type="submission" date="2022-07" db="EMBL/GenBank/DDBJ databases">
        <title>Genome Sequence of Leucocoprinus birnbaumii.</title>
        <authorList>
            <person name="Buettner E."/>
        </authorList>
    </citation>
    <scope>NUCLEOTIDE SEQUENCE</scope>
    <source>
        <strain evidence="5">VT141</strain>
    </source>
</reference>
<dbReference type="PRINTS" id="PR00109">
    <property type="entry name" value="TYRKINASE"/>
</dbReference>
<evidence type="ECO:0000313" key="6">
    <source>
        <dbReference type="Proteomes" id="UP001213000"/>
    </source>
</evidence>
<dbReference type="InterPro" id="IPR027417">
    <property type="entry name" value="P-loop_NTPase"/>
</dbReference>
<dbReference type="AlphaFoldDB" id="A0AAD5VF68"/>
<organism evidence="5 6">
    <name type="scientific">Leucocoprinus birnbaumii</name>
    <dbReference type="NCBI Taxonomy" id="56174"/>
    <lineage>
        <taxon>Eukaryota</taxon>
        <taxon>Fungi</taxon>
        <taxon>Dikarya</taxon>
        <taxon>Basidiomycota</taxon>
        <taxon>Agaricomycotina</taxon>
        <taxon>Agaricomycetes</taxon>
        <taxon>Agaricomycetidae</taxon>
        <taxon>Agaricales</taxon>
        <taxon>Agaricineae</taxon>
        <taxon>Agaricaceae</taxon>
        <taxon>Leucocoprinus</taxon>
    </lineage>
</organism>
<feature type="compositionally biased region" description="Basic and acidic residues" evidence="3">
    <location>
        <begin position="529"/>
        <end position="543"/>
    </location>
</feature>
<protein>
    <recommendedName>
        <fullName evidence="4">Protein kinase domain-containing protein</fullName>
    </recommendedName>
</protein>
<keyword evidence="6" id="KW-1185">Reference proteome</keyword>
<dbReference type="InterPro" id="IPR001245">
    <property type="entry name" value="Ser-Thr/Tyr_kinase_cat_dom"/>
</dbReference>
<gene>
    <name evidence="5" type="ORF">NP233_g12734</name>
</gene>
<dbReference type="PANTHER" id="PTHR44329">
    <property type="entry name" value="SERINE/THREONINE-PROTEIN KINASE TNNI3K-RELATED"/>
    <property type="match status" value="1"/>
</dbReference>
<evidence type="ECO:0000259" key="4">
    <source>
        <dbReference type="PROSITE" id="PS50011"/>
    </source>
</evidence>
<comment type="caution">
    <text evidence="5">The sequence shown here is derived from an EMBL/GenBank/DDBJ whole genome shotgun (WGS) entry which is preliminary data.</text>
</comment>
<dbReference type="InterPro" id="IPR000719">
    <property type="entry name" value="Prot_kinase_dom"/>
</dbReference>